<dbReference type="InterPro" id="IPR036397">
    <property type="entry name" value="RNaseH_sf"/>
</dbReference>
<feature type="coiled-coil region" evidence="2">
    <location>
        <begin position="65"/>
        <end position="92"/>
    </location>
</feature>
<dbReference type="EMBL" id="JAIQDJ010000038">
    <property type="protein sequence ID" value="MBZ4187232.1"/>
    <property type="molecule type" value="Genomic_DNA"/>
</dbReference>
<dbReference type="Pfam" id="PF01527">
    <property type="entry name" value="HTH_Tnp_1"/>
    <property type="match status" value="1"/>
</dbReference>
<dbReference type="InterPro" id="IPR002514">
    <property type="entry name" value="Transposase_8"/>
</dbReference>
<dbReference type="InterPro" id="IPR025948">
    <property type="entry name" value="HTH-like_dom"/>
</dbReference>
<dbReference type="InterPro" id="IPR048020">
    <property type="entry name" value="Transpos_IS3"/>
</dbReference>
<dbReference type="SUPFAM" id="SSF53098">
    <property type="entry name" value="Ribonuclease H-like"/>
    <property type="match status" value="1"/>
</dbReference>
<keyword evidence="5" id="KW-1185">Reference proteome</keyword>
<dbReference type="RefSeq" id="WP_223629898.1">
    <property type="nucleotide sequence ID" value="NZ_JAIQDJ010000038.1"/>
</dbReference>
<protein>
    <submittedName>
        <fullName evidence="4">IS3 family transposase</fullName>
    </submittedName>
</protein>
<comment type="similarity">
    <text evidence="1">Belongs to the transposase 8 family.</text>
</comment>
<dbReference type="PROSITE" id="PS50994">
    <property type="entry name" value="INTEGRASE"/>
    <property type="match status" value="1"/>
</dbReference>
<dbReference type="Pfam" id="PF13333">
    <property type="entry name" value="rve_2"/>
    <property type="match status" value="1"/>
</dbReference>
<dbReference type="SUPFAM" id="SSF46689">
    <property type="entry name" value="Homeodomain-like"/>
    <property type="match status" value="1"/>
</dbReference>
<dbReference type="Pfam" id="PF00665">
    <property type="entry name" value="rve"/>
    <property type="match status" value="1"/>
</dbReference>
<dbReference type="Proteomes" id="UP001430290">
    <property type="component" value="Unassembled WGS sequence"/>
</dbReference>
<dbReference type="InterPro" id="IPR001584">
    <property type="entry name" value="Integrase_cat-core"/>
</dbReference>
<keyword evidence="2" id="KW-0175">Coiled coil</keyword>
<proteinExistence type="inferred from homology"/>
<feature type="domain" description="Integrase catalytic" evidence="3">
    <location>
        <begin position="233"/>
        <end position="397"/>
    </location>
</feature>
<accession>A0ABS7THB1</accession>
<dbReference type="InterPro" id="IPR012337">
    <property type="entry name" value="RNaseH-like_sf"/>
</dbReference>
<evidence type="ECO:0000256" key="1">
    <source>
        <dbReference type="ARBA" id="ARBA00009964"/>
    </source>
</evidence>
<reference evidence="4" key="1">
    <citation type="submission" date="2021-09" db="EMBL/GenBank/DDBJ databases">
        <authorList>
            <person name="Wu T."/>
            <person name="Guo S.Z."/>
        </authorList>
    </citation>
    <scope>NUCLEOTIDE SEQUENCE</scope>
    <source>
        <strain evidence="4">RSS-23</strain>
    </source>
</reference>
<gene>
    <name evidence="4" type="ORF">K7B09_12960</name>
</gene>
<dbReference type="InterPro" id="IPR009057">
    <property type="entry name" value="Homeodomain-like_sf"/>
</dbReference>
<dbReference type="Gene3D" id="1.10.10.10">
    <property type="entry name" value="Winged helix-like DNA-binding domain superfamily/Winged helix DNA-binding domain"/>
    <property type="match status" value="1"/>
</dbReference>
<sequence length="408" mass="47029">MNKSNKYSPEVRERAVRMVQEHRHEYPSHWAAIESIAPKIGCATQTLHEWVRKHEIDTGTRDGVTSEERDRIKALEREVKELRRANEILKLASAFFCPGGARPPTQILKGFIDQHRDTYGVEPICKVLQVAPSGYRRHAACQRNPALRCVRTRRDDGLMPQIQRVWQANMQVYGADKVWRQLNREGLEVARCTVERLMKRLGLAGVRRGKVVRTTIPDKAVPCPLDRVNRQFRADRPNQLWVSDFTYVSTWQGWLYVAFVIDVFARRIVGWRVSRSMRTDFVLDALEQALYARQPELSDALIHHSDRGSQYVSIRYTERLGEAGIEPSVGSRGDSYDNALAETINGLYKAELIHRRAPWKTMEAVELATLEWVSWFNHHRLLEPIGYIPPAEAEANYYRQIAMTADAI</sequence>
<dbReference type="PANTHER" id="PTHR46889">
    <property type="entry name" value="TRANSPOSASE INSF FOR INSERTION SEQUENCE IS3B-RELATED"/>
    <property type="match status" value="1"/>
</dbReference>
<evidence type="ECO:0000259" key="3">
    <source>
        <dbReference type="PROSITE" id="PS50994"/>
    </source>
</evidence>
<dbReference type="Pfam" id="PF13276">
    <property type="entry name" value="HTH_21"/>
    <property type="match status" value="1"/>
</dbReference>
<name>A0ABS7THB1_9GAMM</name>
<dbReference type="InterPro" id="IPR036388">
    <property type="entry name" value="WH-like_DNA-bd_sf"/>
</dbReference>
<dbReference type="NCBIfam" id="NF033516">
    <property type="entry name" value="transpos_IS3"/>
    <property type="match status" value="1"/>
</dbReference>
<dbReference type="InterPro" id="IPR050900">
    <property type="entry name" value="Transposase_IS3/IS150/IS904"/>
</dbReference>
<evidence type="ECO:0000313" key="5">
    <source>
        <dbReference type="Proteomes" id="UP001430290"/>
    </source>
</evidence>
<organism evidence="4 5">
    <name type="scientific">Thermomonas beijingensis</name>
    <dbReference type="NCBI Taxonomy" id="2872701"/>
    <lineage>
        <taxon>Bacteria</taxon>
        <taxon>Pseudomonadati</taxon>
        <taxon>Pseudomonadota</taxon>
        <taxon>Gammaproteobacteria</taxon>
        <taxon>Lysobacterales</taxon>
        <taxon>Lysobacteraceae</taxon>
        <taxon>Thermomonas</taxon>
    </lineage>
</organism>
<comment type="caution">
    <text evidence="4">The sequence shown here is derived from an EMBL/GenBank/DDBJ whole genome shotgun (WGS) entry which is preliminary data.</text>
</comment>
<evidence type="ECO:0000256" key="2">
    <source>
        <dbReference type="SAM" id="Coils"/>
    </source>
</evidence>
<evidence type="ECO:0000313" key="4">
    <source>
        <dbReference type="EMBL" id="MBZ4187232.1"/>
    </source>
</evidence>
<dbReference type="PANTHER" id="PTHR46889:SF4">
    <property type="entry name" value="TRANSPOSASE INSO FOR INSERTION SEQUENCE ELEMENT IS911B-RELATED"/>
    <property type="match status" value="1"/>
</dbReference>
<dbReference type="Gene3D" id="3.30.420.10">
    <property type="entry name" value="Ribonuclease H-like superfamily/Ribonuclease H"/>
    <property type="match status" value="1"/>
</dbReference>